<comment type="subcellular location">
    <subcellularLocation>
        <location evidence="1">Membrane</location>
        <topology evidence="1">Multi-pass membrane protein</topology>
    </subcellularLocation>
</comment>
<dbReference type="Proteomes" id="UP000501891">
    <property type="component" value="Chromosome"/>
</dbReference>
<organism evidence="6 7">
    <name type="scientific">Aerophototrophica crusticola</name>
    <dbReference type="NCBI Taxonomy" id="1709002"/>
    <lineage>
        <taxon>Bacteria</taxon>
        <taxon>Pseudomonadati</taxon>
        <taxon>Pseudomonadota</taxon>
        <taxon>Alphaproteobacteria</taxon>
        <taxon>Rhodospirillales</taxon>
        <taxon>Rhodospirillaceae</taxon>
        <taxon>Aerophototrophica</taxon>
    </lineage>
</organism>
<dbReference type="Pfam" id="PF04140">
    <property type="entry name" value="ICMT"/>
    <property type="match status" value="1"/>
</dbReference>
<keyword evidence="7" id="KW-1185">Reference proteome</keyword>
<name>A0A858R740_9PROT</name>
<proteinExistence type="predicted"/>
<keyword evidence="2 5" id="KW-0812">Transmembrane</keyword>
<evidence type="ECO:0000256" key="3">
    <source>
        <dbReference type="ARBA" id="ARBA00022989"/>
    </source>
</evidence>
<feature type="transmembrane region" description="Helical" evidence="5">
    <location>
        <begin position="69"/>
        <end position="88"/>
    </location>
</feature>
<reference evidence="6" key="1">
    <citation type="submission" date="2020-04" db="EMBL/GenBank/DDBJ databases">
        <title>A desert anoxygenic phototrophic bacterium fixes CO2 using RubisCO under aerobic conditions.</title>
        <authorList>
            <person name="Tang K."/>
        </authorList>
    </citation>
    <scope>NUCLEOTIDE SEQUENCE [LARGE SCALE GENOMIC DNA]</scope>
    <source>
        <strain evidence="6">MIMtkB3</strain>
    </source>
</reference>
<dbReference type="InterPro" id="IPR007269">
    <property type="entry name" value="ICMT_MeTrfase"/>
</dbReference>
<evidence type="ECO:0000256" key="2">
    <source>
        <dbReference type="ARBA" id="ARBA00022692"/>
    </source>
</evidence>
<dbReference type="EMBL" id="CP051775">
    <property type="protein sequence ID" value="QJE72856.1"/>
    <property type="molecule type" value="Genomic_DNA"/>
</dbReference>
<gene>
    <name evidence="6" type="ORF">HHL28_06905</name>
</gene>
<evidence type="ECO:0000256" key="5">
    <source>
        <dbReference type="SAM" id="Phobius"/>
    </source>
</evidence>
<dbReference type="GO" id="GO:0016020">
    <property type="term" value="C:membrane"/>
    <property type="evidence" value="ECO:0007669"/>
    <property type="project" value="UniProtKB-SubCell"/>
</dbReference>
<dbReference type="GO" id="GO:0004671">
    <property type="term" value="F:protein C-terminal S-isoprenylcysteine carboxyl O-methyltransferase activity"/>
    <property type="evidence" value="ECO:0007669"/>
    <property type="project" value="InterPro"/>
</dbReference>
<evidence type="ECO:0000313" key="7">
    <source>
        <dbReference type="Proteomes" id="UP000501891"/>
    </source>
</evidence>
<feature type="transmembrane region" description="Helical" evidence="5">
    <location>
        <begin position="127"/>
        <end position="153"/>
    </location>
</feature>
<dbReference type="Gene3D" id="1.20.120.1630">
    <property type="match status" value="1"/>
</dbReference>
<evidence type="ECO:0008006" key="8">
    <source>
        <dbReference type="Google" id="ProtNLM"/>
    </source>
</evidence>
<evidence type="ECO:0000256" key="4">
    <source>
        <dbReference type="ARBA" id="ARBA00023136"/>
    </source>
</evidence>
<dbReference type="KEGG" id="acru:HHL28_06905"/>
<dbReference type="AlphaFoldDB" id="A0A858R740"/>
<keyword evidence="3 5" id="KW-1133">Transmembrane helix</keyword>
<keyword evidence="4 5" id="KW-0472">Membrane</keyword>
<accession>A0A858R740</accession>
<sequence>MEPGLPQLVVLLVAAQRIAELVLAARNTRHLKDMGAVEIGAGHYPLFPLLHTAWLLALFTLVPGDAPVSWALLAVFLVLQLGRVWVIATLGPYWTTRIITLPTAPLVRGGPFRFVRHPNYLIVTGEIAVLPLAFGAWEVAVVFSLLNAALLAWRIRVEESALAPRRGTA</sequence>
<protein>
    <recommendedName>
        <fullName evidence="8">Isoprenylcysteine carboxyl methyltransferase</fullName>
    </recommendedName>
</protein>
<evidence type="ECO:0000313" key="6">
    <source>
        <dbReference type="EMBL" id="QJE72856.1"/>
    </source>
</evidence>
<evidence type="ECO:0000256" key="1">
    <source>
        <dbReference type="ARBA" id="ARBA00004141"/>
    </source>
</evidence>
<feature type="transmembrane region" description="Helical" evidence="5">
    <location>
        <begin position="43"/>
        <end position="62"/>
    </location>
</feature>